<dbReference type="SUPFAM" id="SSF55620">
    <property type="entry name" value="Tetrahydrobiopterin biosynthesis enzymes-like"/>
    <property type="match status" value="1"/>
</dbReference>
<feature type="domain" description="Dihydroneopterin aldolase/epimerase" evidence="7">
    <location>
        <begin position="5"/>
        <end position="118"/>
    </location>
</feature>
<dbReference type="STRING" id="471514.AN477_12835"/>
<evidence type="ECO:0000256" key="2">
    <source>
        <dbReference type="ARBA" id="ARBA00005013"/>
    </source>
</evidence>
<sequence>MLDQIRIEGMVFYGYHGVFAEEKKLGSRFTVDLELYLDLAPAAASDSVLDTVDYGAAYEVVRTIVEGTPANLIETVAGRICDALFKQFSQLNRIVVEVSKPSAPVPGIFQRVSTRFDRSRTNVED</sequence>
<keyword evidence="5 6" id="KW-0456">Lyase</keyword>
<protein>
    <recommendedName>
        <fullName evidence="6">7,8-dihydroneopterin aldolase</fullName>
        <ecNumber evidence="6">4.1.2.25</ecNumber>
    </recommendedName>
</protein>
<dbReference type="GO" id="GO:0046654">
    <property type="term" value="P:tetrahydrofolate biosynthetic process"/>
    <property type="evidence" value="ECO:0007669"/>
    <property type="project" value="UniProtKB-UniRule"/>
</dbReference>
<dbReference type="EC" id="4.1.2.25" evidence="6"/>
<dbReference type="InterPro" id="IPR006156">
    <property type="entry name" value="Dihydroneopterin_aldolase"/>
</dbReference>
<keyword evidence="4 6" id="KW-0289">Folate biosynthesis</keyword>
<reference evidence="8 9" key="1">
    <citation type="submission" date="2015-09" db="EMBL/GenBank/DDBJ databases">
        <title>Draft genome sequence of Alicyclobacillus ferrooxydans DSM 22381.</title>
        <authorList>
            <person name="Hemp J."/>
        </authorList>
    </citation>
    <scope>NUCLEOTIDE SEQUENCE [LARGE SCALE GENOMIC DNA]</scope>
    <source>
        <strain evidence="8 9">TC-34</strain>
    </source>
</reference>
<keyword evidence="9" id="KW-1185">Reference proteome</keyword>
<comment type="caution">
    <text evidence="8">The sequence shown here is derived from an EMBL/GenBank/DDBJ whole genome shotgun (WGS) entry which is preliminary data.</text>
</comment>
<name>A0A0P9CCI6_9BACL</name>
<dbReference type="Pfam" id="PF02152">
    <property type="entry name" value="FolB"/>
    <property type="match status" value="1"/>
</dbReference>
<evidence type="ECO:0000313" key="9">
    <source>
        <dbReference type="Proteomes" id="UP000050482"/>
    </source>
</evidence>
<dbReference type="CDD" id="cd00534">
    <property type="entry name" value="DHNA_DHNTPE"/>
    <property type="match status" value="1"/>
</dbReference>
<gene>
    <name evidence="8" type="ORF">AN477_12835</name>
</gene>
<dbReference type="Gene3D" id="3.30.1130.10">
    <property type="match status" value="1"/>
</dbReference>
<dbReference type="GO" id="GO:0046656">
    <property type="term" value="P:folic acid biosynthetic process"/>
    <property type="evidence" value="ECO:0007669"/>
    <property type="project" value="UniProtKB-UniRule"/>
</dbReference>
<dbReference type="PATRIC" id="fig|471514.4.peg.2387"/>
<dbReference type="RefSeq" id="WP_342668558.1">
    <property type="nucleotide sequence ID" value="NZ_LJCO01000052.1"/>
</dbReference>
<evidence type="ECO:0000256" key="6">
    <source>
        <dbReference type="RuleBase" id="RU362079"/>
    </source>
</evidence>
<evidence type="ECO:0000256" key="1">
    <source>
        <dbReference type="ARBA" id="ARBA00001353"/>
    </source>
</evidence>
<comment type="pathway">
    <text evidence="2 6">Cofactor biosynthesis; tetrahydrofolate biosynthesis; 2-amino-4-hydroxy-6-hydroxymethyl-7,8-dihydropteridine diphosphate from 7,8-dihydroneopterin triphosphate: step 3/4.</text>
</comment>
<dbReference type="PANTHER" id="PTHR42844:SF1">
    <property type="entry name" value="DIHYDRONEOPTERIN ALDOLASE 1-RELATED"/>
    <property type="match status" value="1"/>
</dbReference>
<dbReference type="SMART" id="SM00905">
    <property type="entry name" value="FolB"/>
    <property type="match status" value="1"/>
</dbReference>
<comment type="similarity">
    <text evidence="3 6">Belongs to the DHNA family.</text>
</comment>
<dbReference type="InterPro" id="IPR043133">
    <property type="entry name" value="GTP-CH-I_C/QueF"/>
</dbReference>
<evidence type="ECO:0000256" key="5">
    <source>
        <dbReference type="ARBA" id="ARBA00023239"/>
    </source>
</evidence>
<comment type="catalytic activity">
    <reaction evidence="1 6">
        <text>7,8-dihydroneopterin = 6-hydroxymethyl-7,8-dihydropterin + glycolaldehyde</text>
        <dbReference type="Rhea" id="RHEA:10540"/>
        <dbReference type="ChEBI" id="CHEBI:17001"/>
        <dbReference type="ChEBI" id="CHEBI:17071"/>
        <dbReference type="ChEBI" id="CHEBI:44841"/>
        <dbReference type="EC" id="4.1.2.25"/>
    </reaction>
</comment>
<dbReference type="FunFam" id="3.30.1130.10:FF:000003">
    <property type="entry name" value="7,8-dihydroneopterin aldolase"/>
    <property type="match status" value="1"/>
</dbReference>
<dbReference type="GO" id="GO:0004150">
    <property type="term" value="F:dihydroneopterin aldolase activity"/>
    <property type="evidence" value="ECO:0007669"/>
    <property type="project" value="UniProtKB-UniRule"/>
</dbReference>
<dbReference type="EMBL" id="LJCO01000052">
    <property type="protein sequence ID" value="KPV43338.1"/>
    <property type="molecule type" value="Genomic_DNA"/>
</dbReference>
<evidence type="ECO:0000313" key="8">
    <source>
        <dbReference type="EMBL" id="KPV43338.1"/>
    </source>
</evidence>
<dbReference type="AlphaFoldDB" id="A0A0P9CCI6"/>
<organism evidence="8 9">
    <name type="scientific">Alicyclobacillus ferrooxydans</name>
    <dbReference type="NCBI Taxonomy" id="471514"/>
    <lineage>
        <taxon>Bacteria</taxon>
        <taxon>Bacillati</taxon>
        <taxon>Bacillota</taxon>
        <taxon>Bacilli</taxon>
        <taxon>Bacillales</taxon>
        <taxon>Alicyclobacillaceae</taxon>
        <taxon>Alicyclobacillus</taxon>
    </lineage>
</organism>
<dbReference type="InterPro" id="IPR006157">
    <property type="entry name" value="FolB_dom"/>
</dbReference>
<dbReference type="GO" id="GO:0005737">
    <property type="term" value="C:cytoplasm"/>
    <property type="evidence" value="ECO:0007669"/>
    <property type="project" value="TreeGrafter"/>
</dbReference>
<evidence type="ECO:0000259" key="7">
    <source>
        <dbReference type="SMART" id="SM00905"/>
    </source>
</evidence>
<proteinExistence type="inferred from homology"/>
<evidence type="ECO:0000256" key="3">
    <source>
        <dbReference type="ARBA" id="ARBA00005708"/>
    </source>
</evidence>
<comment type="function">
    <text evidence="6">Catalyzes the conversion of 7,8-dihydroneopterin to 6-hydroxymethyl-7,8-dihydropterin.</text>
</comment>
<evidence type="ECO:0000256" key="4">
    <source>
        <dbReference type="ARBA" id="ARBA00022909"/>
    </source>
</evidence>
<dbReference type="PANTHER" id="PTHR42844">
    <property type="entry name" value="DIHYDRONEOPTERIN ALDOLASE 1-RELATED"/>
    <property type="match status" value="1"/>
</dbReference>
<dbReference type="Proteomes" id="UP000050482">
    <property type="component" value="Unassembled WGS sequence"/>
</dbReference>
<dbReference type="NCBIfam" id="TIGR00525">
    <property type="entry name" value="folB"/>
    <property type="match status" value="1"/>
</dbReference>
<accession>A0A0P9CCI6</accession>
<dbReference type="NCBIfam" id="TIGR00526">
    <property type="entry name" value="folB_dom"/>
    <property type="match status" value="1"/>
</dbReference>
<dbReference type="UniPathway" id="UPA00077">
    <property type="reaction ID" value="UER00154"/>
</dbReference>